<proteinExistence type="predicted"/>
<evidence type="ECO:0000313" key="2">
    <source>
        <dbReference type="Proteomes" id="UP000188605"/>
    </source>
</evidence>
<evidence type="ECO:0000313" key="1">
    <source>
        <dbReference type="EMBL" id="ONI40219.1"/>
    </source>
</evidence>
<sequence>MTGLGIKDLYAQIQRKPITIERTLEGVDSIMIEDLNYYHSYGVPIEIVETTGSPKITLYGDMVGFDFNEFNENDVLNVDITNNTAFIDINSFLDINWGKKYNNSIYFFNDLIDIDVLTDSKVVLEIPRTGLNKLHVSGYSANVNVNNLDINDLKLDCNDNITFSGEGEIENLVLIAAEGYIDFKNNIIGDANIENTAGYLNLDGKYKNIDLSYDRRSEITINSTEPYTANIEAGFSNVNVYGEVDVVDINRCDSVVIKPSSAPQLITIVDTTDVDATIIFPEDIEGFIAKTESYDPWDTNIITSFDVKHSVNSEPNLYTNEISYGNEETKIHIFTDANGMLKILKGE</sequence>
<protein>
    <submittedName>
        <fullName evidence="1">Uncharacterized protein</fullName>
    </submittedName>
</protein>
<comment type="caution">
    <text evidence="1">The sequence shown here is derived from an EMBL/GenBank/DDBJ whole genome shotgun (WGS) entry which is preliminary data.</text>
</comment>
<name>A0ACC8XCE5_9FIRM</name>
<organism evidence="1 2">
    <name type="scientific">Candidatus Epulonipiscium fishelsonii</name>
    <dbReference type="NCBI Taxonomy" id="77094"/>
    <lineage>
        <taxon>Bacteria</taxon>
        <taxon>Bacillati</taxon>
        <taxon>Bacillota</taxon>
        <taxon>Clostridia</taxon>
        <taxon>Lachnospirales</taxon>
        <taxon>Lachnospiraceae</taxon>
        <taxon>Candidatus Epulonipiscium</taxon>
    </lineage>
</organism>
<accession>A0ACC8XCE5</accession>
<keyword evidence="2" id="KW-1185">Reference proteome</keyword>
<reference evidence="1" key="1">
    <citation type="submission" date="2016-08" db="EMBL/GenBank/DDBJ databases">
        <authorList>
            <person name="Ngugi D.K."/>
            <person name="Miyake S."/>
            <person name="Stingl U."/>
        </authorList>
    </citation>
    <scope>NUCLEOTIDE SEQUENCE</scope>
    <source>
        <strain evidence="1">SCG-B11WGA-EpuloA1</strain>
    </source>
</reference>
<dbReference type="EMBL" id="LJDB01000055">
    <property type="protein sequence ID" value="ONI40219.1"/>
    <property type="molecule type" value="Genomic_DNA"/>
</dbReference>
<gene>
    <name evidence="1" type="ORF">AN396_01215</name>
</gene>
<dbReference type="Proteomes" id="UP000188605">
    <property type="component" value="Unassembled WGS sequence"/>
</dbReference>